<sequence>MATARVAARYAKALLSLAQERNELGAVGQDLDTLETLFSGSRELVVLLQSPIVKGDKKQAVLDAVLKGHVGELTASYLQILIQKGREGLVVDMVQEGQTQLRALRNIQSVTVTTAVALTDELRSSILAQVAKVHKGEVELTEQVDPEILGGYILHIGDQMIDASVKRQIQALGRELTEHDYEPEF</sequence>
<dbReference type="GO" id="GO:0016787">
    <property type="term" value="F:hydrolase activity"/>
    <property type="evidence" value="ECO:0007669"/>
    <property type="project" value="UniProtKB-KW"/>
</dbReference>
<proteinExistence type="inferred from homology"/>
<dbReference type="Pfam" id="PF00213">
    <property type="entry name" value="OSCP"/>
    <property type="match status" value="1"/>
</dbReference>
<dbReference type="GO" id="GO:0045259">
    <property type="term" value="C:proton-transporting ATP synthase complex"/>
    <property type="evidence" value="ECO:0007669"/>
    <property type="project" value="UniProtKB-KW"/>
</dbReference>
<evidence type="ECO:0000313" key="8">
    <source>
        <dbReference type="EMBL" id="CCG00466.1"/>
    </source>
</evidence>
<evidence type="ECO:0000256" key="4">
    <source>
        <dbReference type="ARBA" id="ARBA00023065"/>
    </source>
</evidence>
<evidence type="ECO:0000256" key="2">
    <source>
        <dbReference type="ARBA" id="ARBA00022448"/>
    </source>
</evidence>
<dbReference type="NCBIfam" id="TIGR01145">
    <property type="entry name" value="ATP_synt_delta"/>
    <property type="match status" value="1"/>
</dbReference>
<dbReference type="PRINTS" id="PR00125">
    <property type="entry name" value="ATPASEDELTA"/>
</dbReference>
<name>H6RHF5_9BACT</name>
<dbReference type="HAMAP" id="MF_01416">
    <property type="entry name" value="ATP_synth_delta_bact"/>
    <property type="match status" value="1"/>
</dbReference>
<evidence type="ECO:0000256" key="3">
    <source>
        <dbReference type="ARBA" id="ARBA00022781"/>
    </source>
</evidence>
<dbReference type="Gene3D" id="1.10.520.20">
    <property type="entry name" value="N-terminal domain of the delta subunit of the F1F0-ATP synthase"/>
    <property type="match status" value="1"/>
</dbReference>
<comment type="subcellular location">
    <subcellularLocation>
        <location evidence="7">Cell membrane</location>
        <topology evidence="7">Peripheral membrane protein</topology>
    </subcellularLocation>
    <subcellularLocation>
        <location evidence="1">Membrane</location>
    </subcellularLocation>
</comment>
<accession>H6RHF5</accession>
<dbReference type="PANTHER" id="PTHR11910">
    <property type="entry name" value="ATP SYNTHASE DELTA CHAIN"/>
    <property type="match status" value="1"/>
</dbReference>
<comment type="similarity">
    <text evidence="7">Belongs to the ATPase delta chain family.</text>
</comment>
<keyword evidence="7" id="KW-1003">Cell membrane</keyword>
<dbReference type="AlphaFoldDB" id="H6RHF5"/>
<comment type="function">
    <text evidence="7">F(1)F(0) ATP synthase produces ATP from ADP in the presence of a proton or sodium gradient. F-type ATPases consist of two structural domains, F(1) containing the extramembraneous catalytic core and F(0) containing the membrane proton channel, linked together by a central stalk and a peripheral stalk. During catalysis, ATP synthesis in the catalytic domain of F(1) is coupled via a rotary mechanism of the central stalk subunits to proton translocation.</text>
</comment>
<evidence type="ECO:0000256" key="6">
    <source>
        <dbReference type="ARBA" id="ARBA00023310"/>
    </source>
</evidence>
<dbReference type="InterPro" id="IPR026015">
    <property type="entry name" value="ATP_synth_OSCP/delta_N_sf"/>
</dbReference>
<evidence type="ECO:0000256" key="7">
    <source>
        <dbReference type="HAMAP-Rule" id="MF_01416"/>
    </source>
</evidence>
<keyword evidence="5 7" id="KW-0472">Membrane</keyword>
<dbReference type="SUPFAM" id="SSF47928">
    <property type="entry name" value="N-terminal domain of the delta subunit of the F1F0-ATP synthase"/>
    <property type="match status" value="1"/>
</dbReference>
<organism evidence="8">
    <name type="scientific">uncultured Flavobacteriia bacterium</name>
    <dbReference type="NCBI Taxonomy" id="212695"/>
    <lineage>
        <taxon>Bacteria</taxon>
        <taxon>Pseudomonadati</taxon>
        <taxon>Bacteroidota</taxon>
        <taxon>Flavobacteriia</taxon>
        <taxon>environmental samples</taxon>
    </lineage>
</organism>
<protein>
    <recommendedName>
        <fullName evidence="7">ATP synthase subunit delta</fullName>
    </recommendedName>
    <alternativeName>
        <fullName evidence="7">ATP synthase F(1) sector subunit delta</fullName>
    </alternativeName>
    <alternativeName>
        <fullName evidence="7">F-type ATPase subunit delta</fullName>
        <shortName evidence="7">F-ATPase subunit delta</shortName>
    </alternativeName>
</protein>
<reference evidence="8" key="1">
    <citation type="journal article" date="2012" name="Environ. Microbiol.">
        <title>Genomic content of uncultured Bacteroidetes from contrasting oceanic provinces in the North Atlantic Ocean.</title>
        <authorList>
            <person name="Gomez-Pereira P.R."/>
            <person name="Schuler M."/>
            <person name="Fuchs B.M."/>
            <person name="Bennke C."/>
            <person name="Teeling H."/>
            <person name="Waldmann J."/>
            <person name="Richter M."/>
            <person name="Barbe V."/>
            <person name="Bataille E."/>
            <person name="Glockner F.O."/>
            <person name="Amann R."/>
        </authorList>
    </citation>
    <scope>NUCLEOTIDE SEQUENCE</scope>
</reference>
<evidence type="ECO:0000256" key="5">
    <source>
        <dbReference type="ARBA" id="ARBA00023136"/>
    </source>
</evidence>
<reference evidence="8" key="2">
    <citation type="submission" date="2012-02" db="EMBL/GenBank/DDBJ databases">
        <authorList>
            <person name="Genoscope - CEA"/>
        </authorList>
    </citation>
    <scope>NUCLEOTIDE SEQUENCE</scope>
</reference>
<comment type="function">
    <text evidence="7">This protein is part of the stalk that links CF(0) to CF(1). It either transmits conformational changes from CF(0) to CF(1) or is implicated in proton conduction.</text>
</comment>
<dbReference type="GO" id="GO:0005886">
    <property type="term" value="C:plasma membrane"/>
    <property type="evidence" value="ECO:0007669"/>
    <property type="project" value="UniProtKB-SubCell"/>
</dbReference>
<keyword evidence="2 7" id="KW-0813">Transport</keyword>
<keyword evidence="6 7" id="KW-0066">ATP synthesis</keyword>
<keyword evidence="8" id="KW-0378">Hydrolase</keyword>
<dbReference type="EMBL" id="FO117608">
    <property type="protein sequence ID" value="CCG00466.1"/>
    <property type="molecule type" value="Genomic_DNA"/>
</dbReference>
<keyword evidence="4 7" id="KW-0406">Ion transport</keyword>
<dbReference type="InterPro" id="IPR020781">
    <property type="entry name" value="ATPase_OSCP/d_CS"/>
</dbReference>
<dbReference type="GO" id="GO:0046933">
    <property type="term" value="F:proton-transporting ATP synthase activity, rotational mechanism"/>
    <property type="evidence" value="ECO:0007669"/>
    <property type="project" value="UniProtKB-UniRule"/>
</dbReference>
<gene>
    <name evidence="7" type="primary">atpH</name>
    <name evidence="8" type="ORF">VIS_S18DCB90030</name>
</gene>
<keyword evidence="7" id="KW-0139">CF(1)</keyword>
<keyword evidence="3 7" id="KW-0375">Hydrogen ion transport</keyword>
<dbReference type="InterPro" id="IPR000711">
    <property type="entry name" value="ATPase_OSCP/dsu"/>
</dbReference>
<dbReference type="PROSITE" id="PS00389">
    <property type="entry name" value="ATPASE_DELTA"/>
    <property type="match status" value="1"/>
</dbReference>
<evidence type="ECO:0000256" key="1">
    <source>
        <dbReference type="ARBA" id="ARBA00004370"/>
    </source>
</evidence>